<dbReference type="GO" id="GO:0008061">
    <property type="term" value="F:chitin binding"/>
    <property type="evidence" value="ECO:0007669"/>
    <property type="project" value="InterPro"/>
</dbReference>
<keyword evidence="1 3" id="KW-0378">Hydrolase</keyword>
<dbReference type="EMBL" id="QVFD01000009">
    <property type="protein sequence ID" value="RGC46267.1"/>
    <property type="molecule type" value="Genomic_DNA"/>
</dbReference>
<dbReference type="SUPFAM" id="SSF51445">
    <property type="entry name" value="(Trans)glycosidases"/>
    <property type="match status" value="1"/>
</dbReference>
<dbReference type="PROSITE" id="PS01095">
    <property type="entry name" value="GH18_1"/>
    <property type="match status" value="1"/>
</dbReference>
<evidence type="ECO:0000256" key="3">
    <source>
        <dbReference type="RuleBase" id="RU000489"/>
    </source>
</evidence>
<dbReference type="InterPro" id="IPR041382">
    <property type="entry name" value="SH3_16"/>
</dbReference>
<dbReference type="Proteomes" id="UP000261231">
    <property type="component" value="Unassembled WGS sequence"/>
</dbReference>
<dbReference type="Gene3D" id="3.10.50.10">
    <property type="match status" value="1"/>
</dbReference>
<feature type="domain" description="GH18" evidence="5">
    <location>
        <begin position="254"/>
        <end position="576"/>
    </location>
</feature>
<dbReference type="Gene3D" id="3.20.20.80">
    <property type="entry name" value="Glycosidases"/>
    <property type="match status" value="1"/>
</dbReference>
<dbReference type="InterPro" id="IPR001579">
    <property type="entry name" value="Glyco_hydro_18_chit_AS"/>
</dbReference>
<dbReference type="InterPro" id="IPR029070">
    <property type="entry name" value="Chitinase_insertion_sf"/>
</dbReference>
<dbReference type="GO" id="GO:0004553">
    <property type="term" value="F:hydrolase activity, hydrolyzing O-glycosyl compounds"/>
    <property type="evidence" value="ECO:0007669"/>
    <property type="project" value="InterPro"/>
</dbReference>
<sequence length="576" mass="64657">MKRVLPIIIVILLIIGVGGGVVWSILAGRYKPTEEVIDYAAEMGLSENEYAITLNQEVLKEDRAVAIDGRVYLSMDLVTETINSRFYWDDNEKLLLFTTPTEVMMITPDQQEYTVKTWNGSSDADEGYMIVRTYNDSYYVAADYVKAHTQMDYAEYTEPNRVVMATKWAEQQIVTLKKDTAVRYKGGVKSEVLRQATKGEKMVLLEAYDDWSNVATEDGYVGWVSNKTLYDAETETPEAPAFDEPEYTSIHKDYKINMGWHQVMSAAANSNLSSVLTSAPGINTLAPTWFSFSDTNGGVTSIATQDYVDTCHANNIEVWALFSNEFPGDDGTIYFDSSKTDEVLGYTSKREQVIRNVIGYVNQYGIDGINIDFELISQGGADDYIEFIRELSIACRANNIILSIDNYVPEYTYYYNRREQGIVADYVVIMGYDETLPSSETPGPVASLNFVRKGITDTLNVVDKSKVINGIPFYSRVWCTTPDGTVSAFACGMSEALSYLTDHGVTPQFLEDIGLNYGSYTSDKDGNFYEIWLQDATAVEEEMKLIKEFDLAGVAEWKIGFESGTDIWNTISSYLQ</sequence>
<dbReference type="Gene3D" id="2.30.30.40">
    <property type="entry name" value="SH3 Domains"/>
    <property type="match status" value="1"/>
</dbReference>
<evidence type="ECO:0000313" key="7">
    <source>
        <dbReference type="Proteomes" id="UP000261231"/>
    </source>
</evidence>
<dbReference type="RefSeq" id="WP_117540409.1">
    <property type="nucleotide sequence ID" value="NZ_QVFD01000009.1"/>
</dbReference>
<comment type="caution">
    <text evidence="6">The sequence shown here is derived from an EMBL/GenBank/DDBJ whole genome shotgun (WGS) entry which is preliminary data.</text>
</comment>
<reference evidence="6 7" key="1">
    <citation type="submission" date="2018-08" db="EMBL/GenBank/DDBJ databases">
        <title>A genome reference for cultivated species of the human gut microbiota.</title>
        <authorList>
            <person name="Zou Y."/>
            <person name="Xue W."/>
            <person name="Luo G."/>
        </authorList>
    </citation>
    <scope>NUCLEOTIDE SEQUENCE [LARGE SCALE GENOMIC DNA]</scope>
    <source>
        <strain evidence="6 7">AM28-39</strain>
    </source>
</reference>
<protein>
    <recommendedName>
        <fullName evidence="5">GH18 domain-containing protein</fullName>
    </recommendedName>
</protein>
<accession>A0A3E2XKP1</accession>
<organism evidence="6 7">
    <name type="scientific">Coprococcus catus</name>
    <dbReference type="NCBI Taxonomy" id="116085"/>
    <lineage>
        <taxon>Bacteria</taxon>
        <taxon>Bacillati</taxon>
        <taxon>Bacillota</taxon>
        <taxon>Clostridia</taxon>
        <taxon>Lachnospirales</taxon>
        <taxon>Lachnospiraceae</taxon>
        <taxon>Coprococcus</taxon>
    </lineage>
</organism>
<gene>
    <name evidence="6" type="ORF">DW747_10245</name>
</gene>
<name>A0A3E2XKP1_9FIRM</name>
<dbReference type="InterPro" id="IPR017853">
    <property type="entry name" value="GH"/>
</dbReference>
<dbReference type="GO" id="GO:0005975">
    <property type="term" value="P:carbohydrate metabolic process"/>
    <property type="evidence" value="ECO:0007669"/>
    <property type="project" value="InterPro"/>
</dbReference>
<keyword evidence="2 3" id="KW-0326">Glycosidase</keyword>
<evidence type="ECO:0000256" key="4">
    <source>
        <dbReference type="RuleBase" id="RU004453"/>
    </source>
</evidence>
<evidence type="ECO:0000256" key="1">
    <source>
        <dbReference type="ARBA" id="ARBA00022801"/>
    </source>
</evidence>
<evidence type="ECO:0000256" key="2">
    <source>
        <dbReference type="ARBA" id="ARBA00023295"/>
    </source>
</evidence>
<comment type="similarity">
    <text evidence="4">Belongs to the glycosyl hydrolase 18 family.</text>
</comment>
<dbReference type="PROSITE" id="PS51910">
    <property type="entry name" value="GH18_2"/>
    <property type="match status" value="1"/>
</dbReference>
<dbReference type="AlphaFoldDB" id="A0A3E2XKP1"/>
<proteinExistence type="inferred from homology"/>
<dbReference type="Pfam" id="PF00704">
    <property type="entry name" value="Glyco_hydro_18"/>
    <property type="match status" value="1"/>
</dbReference>
<keyword evidence="7" id="KW-1185">Reference proteome</keyword>
<dbReference type="PANTHER" id="PTHR46066:SF2">
    <property type="entry name" value="CHITINASE DOMAIN-CONTAINING PROTEIN 1"/>
    <property type="match status" value="1"/>
</dbReference>
<dbReference type="SMART" id="SM00636">
    <property type="entry name" value="Glyco_18"/>
    <property type="match status" value="1"/>
</dbReference>
<dbReference type="OrthoDB" id="9775889at2"/>
<dbReference type="InterPro" id="IPR011583">
    <property type="entry name" value="Chitinase_II/V-like_cat"/>
</dbReference>
<evidence type="ECO:0000313" key="6">
    <source>
        <dbReference type="EMBL" id="RGC46267.1"/>
    </source>
</evidence>
<dbReference type="InterPro" id="IPR001223">
    <property type="entry name" value="Glyco_hydro18_cat"/>
</dbReference>
<dbReference type="PANTHER" id="PTHR46066">
    <property type="entry name" value="CHITINASE DOMAIN-CONTAINING PROTEIN 1 FAMILY MEMBER"/>
    <property type="match status" value="1"/>
</dbReference>
<dbReference type="Pfam" id="PF18348">
    <property type="entry name" value="SH3_16"/>
    <property type="match status" value="1"/>
</dbReference>
<evidence type="ECO:0000259" key="5">
    <source>
        <dbReference type="PROSITE" id="PS51910"/>
    </source>
</evidence>